<evidence type="ECO:0000313" key="8">
    <source>
        <dbReference type="EMBL" id="QIS10331.1"/>
    </source>
</evidence>
<keyword evidence="4" id="KW-0564">Palmitate</keyword>
<keyword evidence="9" id="KW-1185">Reference proteome</keyword>
<evidence type="ECO:0000256" key="7">
    <source>
        <dbReference type="SAM" id="SignalP"/>
    </source>
</evidence>
<evidence type="ECO:0000256" key="5">
    <source>
        <dbReference type="ARBA" id="ARBA00023288"/>
    </source>
</evidence>
<feature type="chain" id="PRO_5039311905" description="LppP/LprE family lipoprotein" evidence="7">
    <location>
        <begin position="25"/>
        <end position="232"/>
    </location>
</feature>
<evidence type="ECO:0008006" key="10">
    <source>
        <dbReference type="Google" id="ProtNLM"/>
    </source>
</evidence>
<evidence type="ECO:0000313" key="9">
    <source>
        <dbReference type="Proteomes" id="UP000503540"/>
    </source>
</evidence>
<evidence type="ECO:0000256" key="6">
    <source>
        <dbReference type="SAM" id="MobiDB-lite"/>
    </source>
</evidence>
<dbReference type="InterPro" id="IPR025971">
    <property type="entry name" value="LppP/LprE"/>
</dbReference>
<keyword evidence="3" id="KW-0472">Membrane</keyword>
<feature type="signal peptide" evidence="7">
    <location>
        <begin position="1"/>
        <end position="24"/>
    </location>
</feature>
<evidence type="ECO:0000256" key="2">
    <source>
        <dbReference type="ARBA" id="ARBA00022729"/>
    </source>
</evidence>
<organism evidence="8 9">
    <name type="scientific">Nocardia arthritidis</name>
    <dbReference type="NCBI Taxonomy" id="228602"/>
    <lineage>
        <taxon>Bacteria</taxon>
        <taxon>Bacillati</taxon>
        <taxon>Actinomycetota</taxon>
        <taxon>Actinomycetes</taxon>
        <taxon>Mycobacteriales</taxon>
        <taxon>Nocardiaceae</taxon>
        <taxon>Nocardia</taxon>
    </lineage>
</organism>
<feature type="compositionally biased region" description="Low complexity" evidence="6">
    <location>
        <begin position="29"/>
        <end position="41"/>
    </location>
</feature>
<evidence type="ECO:0000256" key="1">
    <source>
        <dbReference type="ARBA" id="ARBA00022475"/>
    </source>
</evidence>
<keyword evidence="1" id="KW-1003">Cell membrane</keyword>
<dbReference type="PROSITE" id="PS51257">
    <property type="entry name" value="PROKAR_LIPOPROTEIN"/>
    <property type="match status" value="1"/>
</dbReference>
<evidence type="ECO:0000256" key="3">
    <source>
        <dbReference type="ARBA" id="ARBA00023136"/>
    </source>
</evidence>
<reference evidence="8 9" key="1">
    <citation type="journal article" date="2019" name="ACS Chem. Biol.">
        <title>Identification and Mobilization of a Cryptic Antibiotic Biosynthesis Gene Locus from a Human-Pathogenic Nocardia Isolate.</title>
        <authorList>
            <person name="Herisse M."/>
            <person name="Ishida K."/>
            <person name="Porter J.L."/>
            <person name="Howden B."/>
            <person name="Hertweck C."/>
            <person name="Stinear T.P."/>
            <person name="Pidot S.J."/>
        </authorList>
    </citation>
    <scope>NUCLEOTIDE SEQUENCE [LARGE SCALE GENOMIC DNA]</scope>
    <source>
        <strain evidence="8 9">AUSMDU00012717</strain>
    </source>
</reference>
<sequence>MTVRKGGQVKKIIGAFIAAIAVTAAVGGCQSDSSTSATTTSNPGQTTAHGTQAPGTAATQPGNTDQPQTGNTDQPQSGGQPANSGAPATSGKGRCVDVNSAVVGRAVKSLGPSVGGDSYYVDSALDAPIGSCPQLLWVLVGTPHGTASSPWHVLFFNHDGYLGTATAKATSYTKVVGSTERSVQVQYRWLQGNDANCCPSGGPAVISFNLGADGRTVTPDPAIPDQVANPKR</sequence>
<feature type="compositionally biased region" description="Polar residues" evidence="6">
    <location>
        <begin position="42"/>
        <end position="87"/>
    </location>
</feature>
<protein>
    <recommendedName>
        <fullName evidence="10">LppP/LprE family lipoprotein</fullName>
    </recommendedName>
</protein>
<evidence type="ECO:0000256" key="4">
    <source>
        <dbReference type="ARBA" id="ARBA00023139"/>
    </source>
</evidence>
<keyword evidence="2 7" id="KW-0732">Signal</keyword>
<dbReference type="KEGG" id="nah:F5544_12200"/>
<dbReference type="Proteomes" id="UP000503540">
    <property type="component" value="Chromosome"/>
</dbReference>
<keyword evidence="5" id="KW-0449">Lipoprotein</keyword>
<proteinExistence type="predicted"/>
<accession>A0A6G9YAT6</accession>
<gene>
    <name evidence="8" type="ORF">F5544_12200</name>
</gene>
<dbReference type="Pfam" id="PF14041">
    <property type="entry name" value="Lipoprotein_21"/>
    <property type="match status" value="1"/>
</dbReference>
<name>A0A6G9YAT6_9NOCA</name>
<feature type="region of interest" description="Disordered" evidence="6">
    <location>
        <begin position="29"/>
        <end position="94"/>
    </location>
</feature>
<dbReference type="AlphaFoldDB" id="A0A6G9YAT6"/>
<dbReference type="EMBL" id="CP046172">
    <property type="protein sequence ID" value="QIS10331.1"/>
    <property type="molecule type" value="Genomic_DNA"/>
</dbReference>